<evidence type="ECO:0000313" key="5">
    <source>
        <dbReference type="Proteomes" id="UP000184123"/>
    </source>
</evidence>
<evidence type="ECO:0000313" key="4">
    <source>
        <dbReference type="EMBL" id="SHL99468.1"/>
    </source>
</evidence>
<dbReference type="OrthoDB" id="8264576at2"/>
<name>A0A1M7F6T0_9GAMM</name>
<gene>
    <name evidence="3" type="ORF">HCU01_13690</name>
    <name evidence="4" type="ORF">SAMN05660971_01949</name>
</gene>
<dbReference type="Proteomes" id="UP000321726">
    <property type="component" value="Unassembled WGS sequence"/>
</dbReference>
<dbReference type="EMBL" id="BJXU01000041">
    <property type="protein sequence ID" value="GEN23420.1"/>
    <property type="molecule type" value="Genomic_DNA"/>
</dbReference>
<dbReference type="Pfam" id="PF19367">
    <property type="entry name" value="DUF5943"/>
    <property type="match status" value="1"/>
</dbReference>
<dbReference type="SMART" id="SM00989">
    <property type="entry name" value="V4R"/>
    <property type="match status" value="1"/>
</dbReference>
<keyword evidence="6" id="KW-1185">Reference proteome</keyword>
<evidence type="ECO:0000256" key="1">
    <source>
        <dbReference type="SAM" id="MobiDB-lite"/>
    </source>
</evidence>
<proteinExistence type="predicted"/>
<dbReference type="SUPFAM" id="SSF111126">
    <property type="entry name" value="Ligand-binding domain in the NO signalling and Golgi transport"/>
    <property type="match status" value="1"/>
</dbReference>
<dbReference type="InterPro" id="IPR024096">
    <property type="entry name" value="NO_sig/Golgi_transp_ligand-bd"/>
</dbReference>
<dbReference type="InterPro" id="IPR045987">
    <property type="entry name" value="DUF5943"/>
</dbReference>
<dbReference type="Proteomes" id="UP000184123">
    <property type="component" value="Unassembled WGS sequence"/>
</dbReference>
<dbReference type="PANTHER" id="PTHR35090:SF1">
    <property type="entry name" value="SLR0144 PROTEIN"/>
    <property type="match status" value="1"/>
</dbReference>
<sequence length="189" mass="21249">MTKMAPELPIEVDVETGVWTTDALPMLYVPRHFFINNHVAVEEALGAERYAEILYHAGYKSAWHWCEKEAELHGLEGEAVFEHYMKRLSQRGWGLFITESIDLDAGTASVRLEHSAFVYQLGKVGRKVEYMFTGWFSGAMDQILAARGASLRTLAEQVQSAAEEDHDVGRFEVRPLSTDPQATGESREG</sequence>
<dbReference type="EMBL" id="FRCA01000004">
    <property type="protein sequence ID" value="SHL99468.1"/>
    <property type="molecule type" value="Genomic_DNA"/>
</dbReference>
<feature type="domain" description="4-vinyl reductase 4VR" evidence="2">
    <location>
        <begin position="107"/>
        <end position="175"/>
    </location>
</feature>
<dbReference type="PANTHER" id="PTHR35090">
    <property type="entry name" value="DNA-DIRECTED RNA POLYMERASE SUBUNIT I"/>
    <property type="match status" value="1"/>
</dbReference>
<reference evidence="4 5" key="1">
    <citation type="submission" date="2016-11" db="EMBL/GenBank/DDBJ databases">
        <authorList>
            <person name="Jaros S."/>
            <person name="Januszkiewicz K."/>
            <person name="Wedrychowicz H."/>
        </authorList>
    </citation>
    <scope>NUCLEOTIDE SEQUENCE [LARGE SCALE GENOMIC DNA]</scope>
    <source>
        <strain evidence="4 5">DSM 4740</strain>
    </source>
</reference>
<accession>A0A1M7F6T0</accession>
<protein>
    <recommendedName>
        <fullName evidence="2">4-vinyl reductase 4VR domain-containing protein</fullName>
    </recommendedName>
</protein>
<dbReference type="AlphaFoldDB" id="A0A1M7F6T0"/>
<feature type="compositionally biased region" description="Polar residues" evidence="1">
    <location>
        <begin position="178"/>
        <end position="189"/>
    </location>
</feature>
<dbReference type="RefSeq" id="WP_073434982.1">
    <property type="nucleotide sequence ID" value="NZ_BJXU01000041.1"/>
</dbReference>
<dbReference type="InterPro" id="IPR004096">
    <property type="entry name" value="V4R"/>
</dbReference>
<feature type="region of interest" description="Disordered" evidence="1">
    <location>
        <begin position="162"/>
        <end position="189"/>
    </location>
</feature>
<evidence type="ECO:0000259" key="2">
    <source>
        <dbReference type="SMART" id="SM00989"/>
    </source>
</evidence>
<evidence type="ECO:0000313" key="6">
    <source>
        <dbReference type="Proteomes" id="UP000321726"/>
    </source>
</evidence>
<organism evidence="4 5">
    <name type="scientific">Halomonas cupida</name>
    <dbReference type="NCBI Taxonomy" id="44933"/>
    <lineage>
        <taxon>Bacteria</taxon>
        <taxon>Pseudomonadati</taxon>
        <taxon>Pseudomonadota</taxon>
        <taxon>Gammaproteobacteria</taxon>
        <taxon>Oceanospirillales</taxon>
        <taxon>Halomonadaceae</taxon>
        <taxon>Halomonas</taxon>
    </lineage>
</organism>
<reference evidence="3 6" key="2">
    <citation type="submission" date="2019-07" db="EMBL/GenBank/DDBJ databases">
        <title>Whole genome shotgun sequence of Halomonas cupida NBRC 102219.</title>
        <authorList>
            <person name="Hosoyama A."/>
            <person name="Uohara A."/>
            <person name="Ohji S."/>
            <person name="Ichikawa N."/>
        </authorList>
    </citation>
    <scope>NUCLEOTIDE SEQUENCE [LARGE SCALE GENOMIC DNA]</scope>
    <source>
        <strain evidence="3 6">NBRC 102219</strain>
    </source>
</reference>
<evidence type="ECO:0000313" key="3">
    <source>
        <dbReference type="EMBL" id="GEN23420.1"/>
    </source>
</evidence>
<dbReference type="STRING" id="44933.SAMN05660971_01949"/>